<keyword evidence="6" id="KW-0694">RNA-binding</keyword>
<keyword evidence="9" id="KW-1185">Reference proteome</keyword>
<keyword evidence="7" id="KW-0346">Stress response</keyword>
<name>K7QYI3_THEOS</name>
<dbReference type="STRING" id="751945.Theos_2097"/>
<dbReference type="RefSeq" id="WP_016330269.1">
    <property type="nucleotide sequence ID" value="NC_019386.1"/>
</dbReference>
<evidence type="ECO:0000256" key="2">
    <source>
        <dbReference type="ARBA" id="ARBA00022649"/>
    </source>
</evidence>
<dbReference type="AlphaFoldDB" id="K7QYI3"/>
<evidence type="ECO:0000256" key="4">
    <source>
        <dbReference type="ARBA" id="ARBA00022759"/>
    </source>
</evidence>
<keyword evidence="4" id="KW-0255">Endonuclease</keyword>
<dbReference type="HOGENOM" id="CLU_164851_6_4_0"/>
<keyword evidence="8" id="KW-0449">Lipoprotein</keyword>
<evidence type="ECO:0000256" key="1">
    <source>
        <dbReference type="ARBA" id="ARBA00006620"/>
    </source>
</evidence>
<reference evidence="8 9" key="1">
    <citation type="journal article" date="2013" name="Genome Announc.">
        <title>Whole Genome Sequencing of Thermus oshimai JL-2 and Thermus thermophilus JL-18, Incomplete Denitrifiers from the United States Great Basin.</title>
        <authorList>
            <person name="Murugapiran S.K."/>
            <person name="Huntemann M."/>
            <person name="Wei C.L."/>
            <person name="Han J."/>
            <person name="Detter J.C."/>
            <person name="Han C.S."/>
            <person name="Erkkila T.H."/>
            <person name="Teshima H."/>
            <person name="Chen A."/>
            <person name="Kyrpides N."/>
            <person name="Mavrommatis K."/>
            <person name="Markowitz V."/>
            <person name="Szeto E."/>
            <person name="Ivanova N."/>
            <person name="Pagani I."/>
            <person name="Lam J."/>
            <person name="McDonald A.I."/>
            <person name="Dodsworth J.A."/>
            <person name="Pati A."/>
            <person name="Goodwin L."/>
            <person name="Peters L."/>
            <person name="Pitluck S."/>
            <person name="Woyke T."/>
            <person name="Hedlund B.P."/>
        </authorList>
    </citation>
    <scope>NUCLEOTIDE SEQUENCE</scope>
    <source>
        <strain evidence="8 9">JL-2</strain>
    </source>
</reference>
<dbReference type="InterPro" id="IPR038570">
    <property type="entry name" value="HicA_sf"/>
</dbReference>
<dbReference type="GO" id="GO:0004519">
    <property type="term" value="F:endonuclease activity"/>
    <property type="evidence" value="ECO:0007669"/>
    <property type="project" value="UniProtKB-KW"/>
</dbReference>
<gene>
    <name evidence="8" type="ORF">Theos_2097</name>
</gene>
<keyword evidence="3" id="KW-0540">Nuclease</keyword>
<evidence type="ECO:0000256" key="6">
    <source>
        <dbReference type="ARBA" id="ARBA00022884"/>
    </source>
</evidence>
<dbReference type="Pfam" id="PF07927">
    <property type="entry name" value="HicA_toxin"/>
    <property type="match status" value="1"/>
</dbReference>
<dbReference type="InterPro" id="IPR012933">
    <property type="entry name" value="HicA_mRNA_interferase"/>
</dbReference>
<dbReference type="GO" id="GO:0003729">
    <property type="term" value="F:mRNA binding"/>
    <property type="evidence" value="ECO:0007669"/>
    <property type="project" value="InterPro"/>
</dbReference>
<evidence type="ECO:0000256" key="7">
    <source>
        <dbReference type="ARBA" id="ARBA00023016"/>
    </source>
</evidence>
<dbReference type="OrthoDB" id="121656at2"/>
<dbReference type="PATRIC" id="fig|751945.3.peg.2041"/>
<dbReference type="EMBL" id="CP003249">
    <property type="protein sequence ID" value="AFV77093.1"/>
    <property type="molecule type" value="Genomic_DNA"/>
</dbReference>
<dbReference type="KEGG" id="tos:Theos_2097"/>
<evidence type="ECO:0000313" key="9">
    <source>
        <dbReference type="Proteomes" id="UP000000211"/>
    </source>
</evidence>
<organism evidence="8 9">
    <name type="scientific">Thermus oshimai JL-2</name>
    <dbReference type="NCBI Taxonomy" id="751945"/>
    <lineage>
        <taxon>Bacteria</taxon>
        <taxon>Thermotogati</taxon>
        <taxon>Deinococcota</taxon>
        <taxon>Deinococci</taxon>
        <taxon>Thermales</taxon>
        <taxon>Thermaceae</taxon>
        <taxon>Thermus</taxon>
    </lineage>
</organism>
<dbReference type="SUPFAM" id="SSF54786">
    <property type="entry name" value="YcfA/nrd intein domain"/>
    <property type="match status" value="1"/>
</dbReference>
<comment type="similarity">
    <text evidence="1">Belongs to the HicA mRNA interferase family.</text>
</comment>
<evidence type="ECO:0000256" key="3">
    <source>
        <dbReference type="ARBA" id="ARBA00022722"/>
    </source>
</evidence>
<dbReference type="eggNOG" id="COG1724">
    <property type="taxonomic scope" value="Bacteria"/>
</dbReference>
<evidence type="ECO:0000256" key="5">
    <source>
        <dbReference type="ARBA" id="ARBA00022801"/>
    </source>
</evidence>
<protein>
    <submittedName>
        <fullName evidence="8">Putative periplasmic or secreted lipoprotein</fullName>
    </submittedName>
</protein>
<sequence length="73" mass="8177">MKVPSLSYKRVVAALERAGFQQVRQKGSHSMEKRGGGERVVVIVPAHIPIKRSTLARIIKDAHLTLEEFLDLL</sequence>
<proteinExistence type="inferred from homology"/>
<dbReference type="GO" id="GO:0016787">
    <property type="term" value="F:hydrolase activity"/>
    <property type="evidence" value="ECO:0007669"/>
    <property type="project" value="UniProtKB-KW"/>
</dbReference>
<keyword evidence="2" id="KW-1277">Toxin-antitoxin system</keyword>
<dbReference type="Proteomes" id="UP000000211">
    <property type="component" value="Chromosome"/>
</dbReference>
<keyword evidence="5" id="KW-0378">Hydrolase</keyword>
<accession>K7QYI3</accession>
<dbReference type="Gene3D" id="3.30.920.30">
    <property type="entry name" value="Hypothetical protein"/>
    <property type="match status" value="1"/>
</dbReference>
<evidence type="ECO:0000313" key="8">
    <source>
        <dbReference type="EMBL" id="AFV77093.1"/>
    </source>
</evidence>